<dbReference type="Proteomes" id="UP001153404">
    <property type="component" value="Unassembled WGS sequence"/>
</dbReference>
<sequence length="60" mass="6496">MDYSATLIYAIAAFGLAAVLIWQRDHVPAKLRRGLATVSLVLVAFAFFLIVYAFFSAGSA</sequence>
<evidence type="ECO:0000256" key="1">
    <source>
        <dbReference type="SAM" id="Phobius"/>
    </source>
</evidence>
<gene>
    <name evidence="2" type="ORF">OMP40_23680</name>
</gene>
<keyword evidence="3" id="KW-1185">Reference proteome</keyword>
<evidence type="ECO:0008006" key="4">
    <source>
        <dbReference type="Google" id="ProtNLM"/>
    </source>
</evidence>
<accession>A0A9X4KVP5</accession>
<dbReference type="EMBL" id="JAPDIA010000008">
    <property type="protein sequence ID" value="MDG0812029.1"/>
    <property type="molecule type" value="Genomic_DNA"/>
</dbReference>
<keyword evidence="1" id="KW-0812">Transmembrane</keyword>
<name>A0A9X4KVP5_9BACL</name>
<keyword evidence="1" id="KW-1133">Transmembrane helix</keyword>
<evidence type="ECO:0000313" key="2">
    <source>
        <dbReference type="EMBL" id="MDG0812029.1"/>
    </source>
</evidence>
<comment type="caution">
    <text evidence="2">The sequence shown here is derived from an EMBL/GenBank/DDBJ whole genome shotgun (WGS) entry which is preliminary data.</text>
</comment>
<organism evidence="2 3">
    <name type="scientific">Cohnella rhizosphaerae</name>
    <dbReference type="NCBI Taxonomy" id="1457232"/>
    <lineage>
        <taxon>Bacteria</taxon>
        <taxon>Bacillati</taxon>
        <taxon>Bacillota</taxon>
        <taxon>Bacilli</taxon>
        <taxon>Bacillales</taxon>
        <taxon>Paenibacillaceae</taxon>
        <taxon>Cohnella</taxon>
    </lineage>
</organism>
<feature type="transmembrane region" description="Helical" evidence="1">
    <location>
        <begin position="6"/>
        <end position="22"/>
    </location>
</feature>
<keyword evidence="1" id="KW-0472">Membrane</keyword>
<reference evidence="2" key="1">
    <citation type="submission" date="2022-10" db="EMBL/GenBank/DDBJ databases">
        <title>Comparative genomic analysis of Cohnella hashimotonis sp. nov., isolated from the International Space Station.</title>
        <authorList>
            <person name="Simpson A."/>
            <person name="Venkateswaran K."/>
        </authorList>
    </citation>
    <scope>NUCLEOTIDE SEQUENCE</scope>
    <source>
        <strain evidence="2">DSM 28161</strain>
    </source>
</reference>
<dbReference type="AlphaFoldDB" id="A0A9X4KVP5"/>
<evidence type="ECO:0000313" key="3">
    <source>
        <dbReference type="Proteomes" id="UP001153404"/>
    </source>
</evidence>
<protein>
    <recommendedName>
        <fullName evidence="4">Signal transduction histidine kinase</fullName>
    </recommendedName>
</protein>
<feature type="transmembrane region" description="Helical" evidence="1">
    <location>
        <begin position="34"/>
        <end position="55"/>
    </location>
</feature>
<proteinExistence type="predicted"/>
<dbReference type="RefSeq" id="WP_217598003.1">
    <property type="nucleotide sequence ID" value="NZ_JAPDIA010000008.1"/>
</dbReference>